<keyword evidence="1" id="KW-0808">Transferase</keyword>
<evidence type="ECO:0000256" key="2">
    <source>
        <dbReference type="ARBA" id="ARBA00023315"/>
    </source>
</evidence>
<reference evidence="4 5" key="1">
    <citation type="submission" date="2021-01" db="EMBL/GenBank/DDBJ databases">
        <title>Actinoplanes sp. nov. LDG1-06 isolated from lichen.</title>
        <authorList>
            <person name="Saeng-In P."/>
            <person name="Phongsopitanun W."/>
            <person name="Kanchanasin P."/>
            <person name="Yuki M."/>
            <person name="Kudo T."/>
            <person name="Ohkuma M."/>
            <person name="Tanasupawat S."/>
        </authorList>
    </citation>
    <scope>NUCLEOTIDE SEQUENCE [LARGE SCALE GENOMIC DNA]</scope>
    <source>
        <strain evidence="4 5">LDG1-06</strain>
    </source>
</reference>
<keyword evidence="5" id="KW-1185">Reference proteome</keyword>
<dbReference type="SUPFAM" id="SSF55729">
    <property type="entry name" value="Acyl-CoA N-acyltransferases (Nat)"/>
    <property type="match status" value="1"/>
</dbReference>
<dbReference type="InterPro" id="IPR000182">
    <property type="entry name" value="GNAT_dom"/>
</dbReference>
<dbReference type="EMBL" id="JAENHP010000001">
    <property type="protein sequence ID" value="MBM2614427.1"/>
    <property type="molecule type" value="Genomic_DNA"/>
</dbReference>
<comment type="caution">
    <text evidence="4">The sequence shown here is derived from an EMBL/GenBank/DDBJ whole genome shotgun (WGS) entry which is preliminary data.</text>
</comment>
<dbReference type="Proteomes" id="UP000632138">
    <property type="component" value="Unassembled WGS sequence"/>
</dbReference>
<name>A0ABS2A3K1_9ACTN</name>
<dbReference type="RefSeq" id="WP_203374321.1">
    <property type="nucleotide sequence ID" value="NZ_JAENHP010000001.1"/>
</dbReference>
<keyword evidence="2" id="KW-0012">Acyltransferase</keyword>
<organism evidence="4 5">
    <name type="scientific">Paractinoplanes ovalisporus</name>
    <dbReference type="NCBI Taxonomy" id="2810368"/>
    <lineage>
        <taxon>Bacteria</taxon>
        <taxon>Bacillati</taxon>
        <taxon>Actinomycetota</taxon>
        <taxon>Actinomycetes</taxon>
        <taxon>Micromonosporales</taxon>
        <taxon>Micromonosporaceae</taxon>
        <taxon>Paractinoplanes</taxon>
    </lineage>
</organism>
<evidence type="ECO:0000313" key="4">
    <source>
        <dbReference type="EMBL" id="MBM2614427.1"/>
    </source>
</evidence>
<evidence type="ECO:0000256" key="1">
    <source>
        <dbReference type="ARBA" id="ARBA00022679"/>
    </source>
</evidence>
<sequence length="171" mass="18139">MTEVRLARPDEAGQIAEVCAAGWRDTYAELLPAATIEEAIATYYTPSRIAGEVGAGSSDGWLGYAVAVGDGQVLGAAGGGLIGDGVGELFVLYVRPDVQARGLGSRLLDFVTGQQVGRGAREQWVSVYRGNPKGEPFYRARGFEFVEEVTPWDGLGATDGITSNRLRRTVA</sequence>
<evidence type="ECO:0000313" key="5">
    <source>
        <dbReference type="Proteomes" id="UP000632138"/>
    </source>
</evidence>
<dbReference type="PROSITE" id="PS51186">
    <property type="entry name" value="GNAT"/>
    <property type="match status" value="1"/>
</dbReference>
<dbReference type="InterPro" id="IPR050832">
    <property type="entry name" value="Bact_Acetyltransf"/>
</dbReference>
<protein>
    <submittedName>
        <fullName evidence="4">GNAT family N-acetyltransferase</fullName>
    </submittedName>
</protein>
<gene>
    <name evidence="4" type="ORF">JIG36_02495</name>
</gene>
<dbReference type="PANTHER" id="PTHR43877">
    <property type="entry name" value="AMINOALKYLPHOSPHONATE N-ACETYLTRANSFERASE-RELATED-RELATED"/>
    <property type="match status" value="1"/>
</dbReference>
<dbReference type="Gene3D" id="3.40.630.30">
    <property type="match status" value="1"/>
</dbReference>
<feature type="domain" description="N-acetyltransferase" evidence="3">
    <location>
        <begin position="2"/>
        <end position="171"/>
    </location>
</feature>
<accession>A0ABS2A3K1</accession>
<proteinExistence type="predicted"/>
<dbReference type="InterPro" id="IPR016181">
    <property type="entry name" value="Acyl_CoA_acyltransferase"/>
</dbReference>
<evidence type="ECO:0000259" key="3">
    <source>
        <dbReference type="PROSITE" id="PS51186"/>
    </source>
</evidence>
<dbReference type="Pfam" id="PF00583">
    <property type="entry name" value="Acetyltransf_1"/>
    <property type="match status" value="1"/>
</dbReference>